<evidence type="ECO:0000313" key="8">
    <source>
        <dbReference type="Proteomes" id="UP001595833"/>
    </source>
</evidence>
<keyword evidence="2 5" id="KW-0812">Transmembrane</keyword>
<keyword evidence="3 5" id="KW-1133">Transmembrane helix</keyword>
<feature type="transmembrane region" description="Helical" evidence="5">
    <location>
        <begin position="122"/>
        <end position="140"/>
    </location>
</feature>
<evidence type="ECO:0000256" key="5">
    <source>
        <dbReference type="SAM" id="Phobius"/>
    </source>
</evidence>
<organism evidence="7 8">
    <name type="scientific">Saccharothrix xinjiangensis</name>
    <dbReference type="NCBI Taxonomy" id="204798"/>
    <lineage>
        <taxon>Bacteria</taxon>
        <taxon>Bacillati</taxon>
        <taxon>Actinomycetota</taxon>
        <taxon>Actinomycetes</taxon>
        <taxon>Pseudonocardiales</taxon>
        <taxon>Pseudonocardiaceae</taxon>
        <taxon>Saccharothrix</taxon>
    </lineage>
</organism>
<dbReference type="RefSeq" id="WP_344043126.1">
    <property type="nucleotide sequence ID" value="NZ_BAAAKE010000041.1"/>
</dbReference>
<keyword evidence="4 5" id="KW-0472">Membrane</keyword>
<sequence>MILLAVVLTLLGAGTLLWRDTDLVGLPPVVAGLGLLALGAAAGALWVVRRRRRWERDGEPRPVGNVFQRARALPRLVRERKAYGLPTTTLATWAFGLVYLVSPIDVLPELLPLIGVTDDAGVAVWLLTSVSTVAGQYLNWERSGRRERRP</sequence>
<keyword evidence="8" id="KW-1185">Reference proteome</keyword>
<dbReference type="EMBL" id="JBHSJB010000012">
    <property type="protein sequence ID" value="MFC5055212.1"/>
    <property type="molecule type" value="Genomic_DNA"/>
</dbReference>
<proteinExistence type="predicted"/>
<comment type="subcellular location">
    <subcellularLocation>
        <location evidence="1">Endomembrane system</location>
        <topology evidence="1">Multi-pass membrane protein</topology>
    </subcellularLocation>
</comment>
<evidence type="ECO:0000259" key="6">
    <source>
        <dbReference type="Pfam" id="PF06803"/>
    </source>
</evidence>
<evidence type="ECO:0000256" key="4">
    <source>
        <dbReference type="ARBA" id="ARBA00023136"/>
    </source>
</evidence>
<accession>A0ABV9Y0P4</accession>
<evidence type="ECO:0000256" key="1">
    <source>
        <dbReference type="ARBA" id="ARBA00004127"/>
    </source>
</evidence>
<feature type="transmembrane region" description="Helical" evidence="5">
    <location>
        <begin position="29"/>
        <end position="48"/>
    </location>
</feature>
<dbReference type="InterPro" id="IPR010652">
    <property type="entry name" value="DUF1232"/>
</dbReference>
<dbReference type="Pfam" id="PF06803">
    <property type="entry name" value="DUF1232"/>
    <property type="match status" value="1"/>
</dbReference>
<name>A0ABV9Y0P4_9PSEU</name>
<comment type="caution">
    <text evidence="7">The sequence shown here is derived from an EMBL/GenBank/DDBJ whole genome shotgun (WGS) entry which is preliminary data.</text>
</comment>
<dbReference type="Proteomes" id="UP001595833">
    <property type="component" value="Unassembled WGS sequence"/>
</dbReference>
<evidence type="ECO:0000256" key="2">
    <source>
        <dbReference type="ARBA" id="ARBA00022692"/>
    </source>
</evidence>
<reference evidence="8" key="1">
    <citation type="journal article" date="2019" name="Int. J. Syst. Evol. Microbiol.">
        <title>The Global Catalogue of Microorganisms (GCM) 10K type strain sequencing project: providing services to taxonomists for standard genome sequencing and annotation.</title>
        <authorList>
            <consortium name="The Broad Institute Genomics Platform"/>
            <consortium name="The Broad Institute Genome Sequencing Center for Infectious Disease"/>
            <person name="Wu L."/>
            <person name="Ma J."/>
        </authorList>
    </citation>
    <scope>NUCLEOTIDE SEQUENCE [LARGE SCALE GENOMIC DNA]</scope>
    <source>
        <strain evidence="8">KCTC 12848</strain>
    </source>
</reference>
<gene>
    <name evidence="7" type="ORF">ACFPFM_15760</name>
</gene>
<feature type="domain" description="DUF1232" evidence="6">
    <location>
        <begin position="90"/>
        <end position="125"/>
    </location>
</feature>
<feature type="transmembrane region" description="Helical" evidence="5">
    <location>
        <begin position="83"/>
        <end position="102"/>
    </location>
</feature>
<evidence type="ECO:0000313" key="7">
    <source>
        <dbReference type="EMBL" id="MFC5055212.1"/>
    </source>
</evidence>
<protein>
    <submittedName>
        <fullName evidence="7">YkvA family protein</fullName>
    </submittedName>
</protein>
<evidence type="ECO:0000256" key="3">
    <source>
        <dbReference type="ARBA" id="ARBA00022989"/>
    </source>
</evidence>